<evidence type="ECO:0000313" key="8">
    <source>
        <dbReference type="Proteomes" id="UP000036700"/>
    </source>
</evidence>
<organism evidence="7 8">
    <name type="scientific">Pandoraea thiooxydans</name>
    <dbReference type="NCBI Taxonomy" id="445709"/>
    <lineage>
        <taxon>Bacteria</taxon>
        <taxon>Pseudomonadati</taxon>
        <taxon>Pseudomonadota</taxon>
        <taxon>Betaproteobacteria</taxon>
        <taxon>Burkholderiales</taxon>
        <taxon>Burkholderiaceae</taxon>
        <taxon>Pandoraea</taxon>
    </lineage>
</organism>
<dbReference type="AlphaFoldDB" id="A0A0G3EQZ7"/>
<dbReference type="GO" id="GO:0003700">
    <property type="term" value="F:DNA-binding transcription factor activity"/>
    <property type="evidence" value="ECO:0007669"/>
    <property type="project" value="InterPro"/>
</dbReference>
<dbReference type="InterPro" id="IPR036388">
    <property type="entry name" value="WH-like_DNA-bd_sf"/>
</dbReference>
<evidence type="ECO:0000256" key="2">
    <source>
        <dbReference type="ARBA" id="ARBA00023125"/>
    </source>
</evidence>
<dbReference type="PROSITE" id="PS51464">
    <property type="entry name" value="SIS"/>
    <property type="match status" value="1"/>
</dbReference>
<keyword evidence="8" id="KW-1185">Reference proteome</keyword>
<dbReference type="Proteomes" id="UP000036700">
    <property type="component" value="Chromosome"/>
</dbReference>
<feature type="domain" description="SIS" evidence="6">
    <location>
        <begin position="134"/>
        <end position="271"/>
    </location>
</feature>
<evidence type="ECO:0000313" key="7">
    <source>
        <dbReference type="EMBL" id="AKJ69483.1"/>
    </source>
</evidence>
<dbReference type="GO" id="GO:0006096">
    <property type="term" value="P:glycolytic process"/>
    <property type="evidence" value="ECO:0007669"/>
    <property type="project" value="UniProtKB-KW"/>
</dbReference>
<dbReference type="EMBL" id="CP011568">
    <property type="protein sequence ID" value="AKJ69483.1"/>
    <property type="molecule type" value="Genomic_DNA"/>
</dbReference>
<gene>
    <name evidence="7" type="ORF">ABW99_15945</name>
</gene>
<accession>A0A0G3EQZ7</accession>
<dbReference type="KEGG" id="ptx:ABW99_15945"/>
<dbReference type="OrthoDB" id="8713538at2"/>
<dbReference type="InterPro" id="IPR035472">
    <property type="entry name" value="RpiR-like_SIS"/>
</dbReference>
<sequence>MNYDQLIALLRDKAATLSPQLRRAAMALEAHRDDVALLSMRELARQCELPPATFSRLARTLGFDDFAALRAICVEQVRAQADGFAQRASTLAPGDAATPDEVEPAGDMRRIGQAIATHLDAAFSADHAPSLERAAQVLHGARRVVLLGARSCLALTHFLGYATHLFDDKVIVSYGAGNTMADPLRFVEAGDAVLAVTFDPYTREIIESMAYARARGATLIFLTDSALAPGADAADVVLLAPVAIPSFFHSLAAPLALLDALVLRWFRLAGPAALERLAQTDTQLRQARAYVRAPRRGALSD</sequence>
<dbReference type="InterPro" id="IPR009057">
    <property type="entry name" value="Homeodomain-like_sf"/>
</dbReference>
<reference evidence="8" key="1">
    <citation type="submission" date="2015-06" db="EMBL/GenBank/DDBJ databases">
        <authorList>
            <person name="Lim Y.L."/>
            <person name="Ee R."/>
            <person name="Yong D."/>
            <person name="How K.Y."/>
            <person name="Yin W.F."/>
            <person name="Chan K.G."/>
        </authorList>
    </citation>
    <scope>NUCLEOTIDE SEQUENCE [LARGE SCALE GENOMIC DNA]</scope>
    <source>
        <strain evidence="8">DSM 25325</strain>
    </source>
</reference>
<evidence type="ECO:0000259" key="5">
    <source>
        <dbReference type="PROSITE" id="PS51071"/>
    </source>
</evidence>
<evidence type="ECO:0000256" key="1">
    <source>
        <dbReference type="ARBA" id="ARBA00023015"/>
    </source>
</evidence>
<dbReference type="PANTHER" id="PTHR30514">
    <property type="entry name" value="GLUCOKINASE"/>
    <property type="match status" value="1"/>
</dbReference>
<dbReference type="InterPro" id="IPR047640">
    <property type="entry name" value="RpiR-like"/>
</dbReference>
<evidence type="ECO:0000256" key="4">
    <source>
        <dbReference type="ARBA" id="ARBA00023163"/>
    </source>
</evidence>
<dbReference type="Pfam" id="PF01380">
    <property type="entry name" value="SIS"/>
    <property type="match status" value="1"/>
</dbReference>
<dbReference type="Gene3D" id="1.10.10.10">
    <property type="entry name" value="Winged helix-like DNA-binding domain superfamily/Winged helix DNA-binding domain"/>
    <property type="match status" value="1"/>
</dbReference>
<dbReference type="PATRIC" id="fig|445709.3.peg.3375"/>
<proteinExistence type="predicted"/>
<keyword evidence="3" id="KW-0324">Glycolysis</keyword>
<keyword evidence="4" id="KW-0804">Transcription</keyword>
<dbReference type="PANTHER" id="PTHR30514:SF18">
    <property type="entry name" value="RPIR-FAMILY TRANSCRIPTIONAL REGULATOR"/>
    <property type="match status" value="1"/>
</dbReference>
<name>A0A0G3EQZ7_9BURK</name>
<dbReference type="Gene3D" id="3.40.50.10490">
    <property type="entry name" value="Glucose-6-phosphate isomerase like protein, domain 1"/>
    <property type="match status" value="1"/>
</dbReference>
<feature type="domain" description="HTH rpiR-type" evidence="5">
    <location>
        <begin position="4"/>
        <end position="80"/>
    </location>
</feature>
<dbReference type="GO" id="GO:0097367">
    <property type="term" value="F:carbohydrate derivative binding"/>
    <property type="evidence" value="ECO:0007669"/>
    <property type="project" value="InterPro"/>
</dbReference>
<dbReference type="RefSeq" id="WP_047215398.1">
    <property type="nucleotide sequence ID" value="NZ_CP011568.3"/>
</dbReference>
<dbReference type="CDD" id="cd05013">
    <property type="entry name" value="SIS_RpiR"/>
    <property type="match status" value="1"/>
</dbReference>
<keyword evidence="1" id="KW-0805">Transcription regulation</keyword>
<dbReference type="InterPro" id="IPR001347">
    <property type="entry name" value="SIS_dom"/>
</dbReference>
<dbReference type="SUPFAM" id="SSF53697">
    <property type="entry name" value="SIS domain"/>
    <property type="match status" value="1"/>
</dbReference>
<dbReference type="SUPFAM" id="SSF46689">
    <property type="entry name" value="Homeodomain-like"/>
    <property type="match status" value="1"/>
</dbReference>
<dbReference type="InterPro" id="IPR000281">
    <property type="entry name" value="HTH_RpiR"/>
</dbReference>
<keyword evidence="2" id="KW-0238">DNA-binding</keyword>
<dbReference type="GO" id="GO:0003677">
    <property type="term" value="F:DNA binding"/>
    <property type="evidence" value="ECO:0007669"/>
    <property type="project" value="UniProtKB-KW"/>
</dbReference>
<dbReference type="PROSITE" id="PS51071">
    <property type="entry name" value="HTH_RPIR"/>
    <property type="match status" value="1"/>
</dbReference>
<dbReference type="InterPro" id="IPR046348">
    <property type="entry name" value="SIS_dom_sf"/>
</dbReference>
<dbReference type="STRING" id="445709.ABW99_15945"/>
<evidence type="ECO:0000256" key="3">
    <source>
        <dbReference type="ARBA" id="ARBA00023152"/>
    </source>
</evidence>
<evidence type="ECO:0000259" key="6">
    <source>
        <dbReference type="PROSITE" id="PS51464"/>
    </source>
</evidence>
<protein>
    <submittedName>
        <fullName evidence="7">RpiR family transcriptional regulator</fullName>
    </submittedName>
</protein>